<evidence type="ECO:0000256" key="3">
    <source>
        <dbReference type="SAM" id="Coils"/>
    </source>
</evidence>
<organism evidence="6 7">
    <name type="scientific">Tenuibacillus multivorans</name>
    <dbReference type="NCBI Taxonomy" id="237069"/>
    <lineage>
        <taxon>Bacteria</taxon>
        <taxon>Bacillati</taxon>
        <taxon>Bacillota</taxon>
        <taxon>Bacilli</taxon>
        <taxon>Bacillales</taxon>
        <taxon>Bacillaceae</taxon>
        <taxon>Tenuibacillus</taxon>
    </lineage>
</organism>
<dbReference type="EMBL" id="FNIG01000005">
    <property type="protein sequence ID" value="SDN48574.1"/>
    <property type="molecule type" value="Genomic_DNA"/>
</dbReference>
<protein>
    <submittedName>
        <fullName evidence="6">HlyD family secretion protein</fullName>
    </submittedName>
</protein>
<sequence length="408" mass="46820">MRRKRGLLLTLLFIIVNFILIYIDNDQQVDRISYVNEWNRTQTMDIRENLIQDGILIPTEEEHIYFNQQQGNFQSFMVEKGDAVDVGDPLYTYAVTDYNQTYRTLTHDIERLQDEIDALETIINEIENYEIPEQEDSIQVSLNDGEDELNIPVEGQLETEYQIQQFLFEKEAERTQKEAQLSSLENQLSDLEQTGDTITVESPIAGIVNHRSESLNDPLMTISSQELQAYGELTEQQRQIVKESMTVRIETNTELDTLPGTIANIGDVPEAGDLKRESSYPITVTFNEAYKNELLKPGYHVGLDITLKESLDAVAANQNQITDHNIWKMTDEGKLELTDVTTGLEEDQWVEITEGAEAGDSIAYGPANRLRHETPFITPLDAEMLAWYMIQPENIEWKEYLLMGLLVR</sequence>
<dbReference type="InterPro" id="IPR050465">
    <property type="entry name" value="UPF0194_transport"/>
</dbReference>
<dbReference type="RefSeq" id="WP_093856794.1">
    <property type="nucleotide sequence ID" value="NZ_BJVZ01000008.1"/>
</dbReference>
<keyword evidence="4" id="KW-0812">Transmembrane</keyword>
<evidence type="ECO:0000313" key="6">
    <source>
        <dbReference type="EMBL" id="SDN48574.1"/>
    </source>
</evidence>
<accession>A0A1H0BSD6</accession>
<name>A0A1H0BSD6_9BACI</name>
<feature type="coiled-coil region" evidence="3">
    <location>
        <begin position="95"/>
        <end position="129"/>
    </location>
</feature>
<dbReference type="STRING" id="237069.SAMN05216498_2370"/>
<dbReference type="Proteomes" id="UP000199334">
    <property type="component" value="Unassembled WGS sequence"/>
</dbReference>
<feature type="domain" description="YknX-like barrel-sandwich hybrid" evidence="5">
    <location>
        <begin position="62"/>
        <end position="211"/>
    </location>
</feature>
<evidence type="ECO:0000259" key="5">
    <source>
        <dbReference type="Pfam" id="PF25984"/>
    </source>
</evidence>
<evidence type="ECO:0000256" key="1">
    <source>
        <dbReference type="ARBA" id="ARBA00004196"/>
    </source>
</evidence>
<dbReference type="OrthoDB" id="2446145at2"/>
<feature type="coiled-coil region" evidence="3">
    <location>
        <begin position="167"/>
        <end position="201"/>
    </location>
</feature>
<evidence type="ECO:0000256" key="2">
    <source>
        <dbReference type="ARBA" id="ARBA00023054"/>
    </source>
</evidence>
<keyword evidence="4" id="KW-0472">Membrane</keyword>
<dbReference type="PANTHER" id="PTHR32347:SF14">
    <property type="entry name" value="EFFLUX SYSTEM COMPONENT YKNX-RELATED"/>
    <property type="match status" value="1"/>
</dbReference>
<gene>
    <name evidence="6" type="ORF">SAMN05216498_2370</name>
</gene>
<evidence type="ECO:0000313" key="7">
    <source>
        <dbReference type="Proteomes" id="UP000199334"/>
    </source>
</evidence>
<keyword evidence="4" id="KW-1133">Transmembrane helix</keyword>
<dbReference type="GO" id="GO:0030313">
    <property type="term" value="C:cell envelope"/>
    <property type="evidence" value="ECO:0007669"/>
    <property type="project" value="UniProtKB-SubCell"/>
</dbReference>
<keyword evidence="2 3" id="KW-0175">Coiled coil</keyword>
<dbReference type="AlphaFoldDB" id="A0A1H0BSD6"/>
<dbReference type="Pfam" id="PF25984">
    <property type="entry name" value="BSH_YknX"/>
    <property type="match status" value="1"/>
</dbReference>
<comment type="subcellular location">
    <subcellularLocation>
        <location evidence="1">Cell envelope</location>
    </subcellularLocation>
</comment>
<dbReference type="InterPro" id="IPR058639">
    <property type="entry name" value="BSH_YknX-like"/>
</dbReference>
<evidence type="ECO:0000256" key="4">
    <source>
        <dbReference type="SAM" id="Phobius"/>
    </source>
</evidence>
<proteinExistence type="predicted"/>
<keyword evidence="7" id="KW-1185">Reference proteome</keyword>
<reference evidence="6 7" key="1">
    <citation type="submission" date="2016-10" db="EMBL/GenBank/DDBJ databases">
        <authorList>
            <person name="de Groot N.N."/>
        </authorList>
    </citation>
    <scope>NUCLEOTIDE SEQUENCE [LARGE SCALE GENOMIC DNA]</scope>
    <source>
        <strain evidence="6 7">CGMCC 1.3442</strain>
    </source>
</reference>
<dbReference type="Gene3D" id="2.40.420.20">
    <property type="match status" value="1"/>
</dbReference>
<feature type="transmembrane region" description="Helical" evidence="4">
    <location>
        <begin position="7"/>
        <end position="23"/>
    </location>
</feature>
<dbReference type="PANTHER" id="PTHR32347">
    <property type="entry name" value="EFFLUX SYSTEM COMPONENT YKNX-RELATED"/>
    <property type="match status" value="1"/>
</dbReference>